<proteinExistence type="predicted"/>
<dbReference type="Pfam" id="PF14387">
    <property type="entry name" value="DUF4418"/>
    <property type="match status" value="1"/>
</dbReference>
<reference evidence="2 3" key="1">
    <citation type="submission" date="2019-09" db="EMBL/GenBank/DDBJ databases">
        <title>Whole genome shotgun sequencing (WGS) of Ellagibacter isourolithinifaciens DSM 104140(T) and Adlercreutzia muris DSM 29508(T).</title>
        <authorList>
            <person name="Stoll D.A."/>
            <person name="Danylec N."/>
            <person name="Huch M."/>
        </authorList>
    </citation>
    <scope>NUCLEOTIDE SEQUENCE [LARGE SCALE GENOMIC DNA]</scope>
    <source>
        <strain evidence="2 3">DSM 104140</strain>
    </source>
</reference>
<dbReference type="InterPro" id="IPR025531">
    <property type="entry name" value="DUF4418"/>
</dbReference>
<keyword evidence="1" id="KW-0812">Transmembrane</keyword>
<dbReference type="RefSeq" id="WP_158048573.1">
    <property type="nucleotide sequence ID" value="NZ_WAJR01000001.1"/>
</dbReference>
<gene>
    <name evidence="2" type="ORF">F8C90_00985</name>
</gene>
<dbReference type="EMBL" id="WAJR01000001">
    <property type="protein sequence ID" value="KAB1642986.1"/>
    <property type="molecule type" value="Genomic_DNA"/>
</dbReference>
<protein>
    <submittedName>
        <fullName evidence="2">DUF4418 family protein</fullName>
    </submittedName>
</protein>
<name>A0A6N6NQK7_9ACTN</name>
<feature type="transmembrane region" description="Helical" evidence="1">
    <location>
        <begin position="114"/>
        <end position="136"/>
    </location>
</feature>
<dbReference type="Proteomes" id="UP000468668">
    <property type="component" value="Unassembled WGS sequence"/>
</dbReference>
<accession>A0A6N6NQK7</accession>
<sequence>MRKNVWKAAAAAIAVCMLVMVAASLFIEGCTKMLETTAGNMVPMKCHWVFVATAIVGIVGLVGALCSFVCSTKEGRRVSSILVAVCAVAAIVLTTSLGIGICASAEMACHQKALFVWVPAGIALVIALVQVVKADLKAADAPKMKL</sequence>
<keyword evidence="1" id="KW-1133">Transmembrane helix</keyword>
<feature type="transmembrane region" description="Helical" evidence="1">
    <location>
        <begin position="81"/>
        <end position="108"/>
    </location>
</feature>
<evidence type="ECO:0000313" key="3">
    <source>
        <dbReference type="Proteomes" id="UP000468668"/>
    </source>
</evidence>
<evidence type="ECO:0000256" key="1">
    <source>
        <dbReference type="SAM" id="Phobius"/>
    </source>
</evidence>
<keyword evidence="3" id="KW-1185">Reference proteome</keyword>
<evidence type="ECO:0000313" key="2">
    <source>
        <dbReference type="EMBL" id="KAB1642986.1"/>
    </source>
</evidence>
<organism evidence="2 3">
    <name type="scientific">Ellagibacter isourolithinifaciens</name>
    <dbReference type="NCBI Taxonomy" id="2137581"/>
    <lineage>
        <taxon>Bacteria</taxon>
        <taxon>Bacillati</taxon>
        <taxon>Actinomycetota</taxon>
        <taxon>Coriobacteriia</taxon>
        <taxon>Eggerthellales</taxon>
        <taxon>Eggerthellaceae</taxon>
        <taxon>Ellagibacter</taxon>
    </lineage>
</organism>
<dbReference type="OrthoDB" id="3239888at2"/>
<comment type="caution">
    <text evidence="2">The sequence shown here is derived from an EMBL/GenBank/DDBJ whole genome shotgun (WGS) entry which is preliminary data.</text>
</comment>
<keyword evidence="1" id="KW-0472">Membrane</keyword>
<feature type="transmembrane region" description="Helical" evidence="1">
    <location>
        <begin position="47"/>
        <end position="69"/>
    </location>
</feature>
<dbReference type="AlphaFoldDB" id="A0A6N6NQK7"/>
<dbReference type="GeneID" id="98656977"/>